<dbReference type="Pfam" id="PF12385">
    <property type="entry name" value="Peptidase_C70"/>
    <property type="match status" value="1"/>
</dbReference>
<dbReference type="InterPro" id="IPR022118">
    <property type="entry name" value="Peptidase_C70_AvrRpt2"/>
</dbReference>
<reference evidence="2" key="1">
    <citation type="journal article" date="2019" name="Int. J. Syst. Evol. Microbiol.">
        <title>The Global Catalogue of Microorganisms (GCM) 10K type strain sequencing project: providing services to taxonomists for standard genome sequencing and annotation.</title>
        <authorList>
            <consortium name="The Broad Institute Genomics Platform"/>
            <consortium name="The Broad Institute Genome Sequencing Center for Infectious Disease"/>
            <person name="Wu L."/>
            <person name="Ma J."/>
        </authorList>
    </citation>
    <scope>NUCLEOTIDE SEQUENCE [LARGE SCALE GENOMIC DNA]</scope>
    <source>
        <strain evidence="2">JCM 18410</strain>
    </source>
</reference>
<sequence length="217" mass="22946">MRASDPQPPTLAKPVRHRRRAALATAATAAALLVGASGTAAQAVPAGHGTASRAASGYGGSLNFSELVQEQNQWCWAATGLSIAQYKGYGQNTSQNSFCLASRGLSSGTCPNQPAELSVVQRGWRALGMSAGTEVNGGVNYSTVQSEINANRPLETGVYWTSGGGHARVIYGYNASAGTILFSDPWPTNQRYQEMNYNTYVSNSQFRWGGTVYRVGA</sequence>
<proteinExistence type="predicted"/>
<evidence type="ECO:0000313" key="2">
    <source>
        <dbReference type="Proteomes" id="UP001500124"/>
    </source>
</evidence>
<dbReference type="EMBL" id="BAABKC010000002">
    <property type="protein sequence ID" value="GAA5041232.1"/>
    <property type="molecule type" value="Genomic_DNA"/>
</dbReference>
<gene>
    <name evidence="1" type="ORF">GCM10023336_01160</name>
</gene>
<evidence type="ECO:0000313" key="1">
    <source>
        <dbReference type="EMBL" id="GAA5041232.1"/>
    </source>
</evidence>
<keyword evidence="2" id="KW-1185">Reference proteome</keyword>
<dbReference type="Proteomes" id="UP001500124">
    <property type="component" value="Unassembled WGS sequence"/>
</dbReference>
<comment type="caution">
    <text evidence="1">The sequence shown here is derived from an EMBL/GenBank/DDBJ whole genome shotgun (WGS) entry which is preliminary data.</text>
</comment>
<dbReference type="PROSITE" id="PS51318">
    <property type="entry name" value="TAT"/>
    <property type="match status" value="1"/>
</dbReference>
<name>A0ABP9JST9_9ACTN</name>
<protein>
    <submittedName>
        <fullName evidence="1">Papain-like cysteine protease family protein</fullName>
    </submittedName>
</protein>
<accession>A0ABP9JST9</accession>
<dbReference type="Gene3D" id="3.90.70.10">
    <property type="entry name" value="Cysteine proteinases"/>
    <property type="match status" value="1"/>
</dbReference>
<dbReference type="InterPro" id="IPR006311">
    <property type="entry name" value="TAT_signal"/>
</dbReference>
<organism evidence="1 2">
    <name type="scientific">Streptomyces similanensis</name>
    <dbReference type="NCBI Taxonomy" id="1274988"/>
    <lineage>
        <taxon>Bacteria</taxon>
        <taxon>Bacillati</taxon>
        <taxon>Actinomycetota</taxon>
        <taxon>Actinomycetes</taxon>
        <taxon>Kitasatosporales</taxon>
        <taxon>Streptomycetaceae</taxon>
        <taxon>Streptomyces</taxon>
    </lineage>
</organism>